<name>A0A7J7FY70_CAMSI</name>
<evidence type="ECO:0000313" key="3">
    <source>
        <dbReference type="Proteomes" id="UP000593564"/>
    </source>
</evidence>
<proteinExistence type="predicted"/>
<evidence type="ECO:0000256" key="1">
    <source>
        <dbReference type="SAM" id="MobiDB-lite"/>
    </source>
</evidence>
<evidence type="ECO:0000313" key="2">
    <source>
        <dbReference type="EMBL" id="KAF5933097.1"/>
    </source>
</evidence>
<reference evidence="2 3" key="2">
    <citation type="submission" date="2020-07" db="EMBL/GenBank/DDBJ databases">
        <title>Genome assembly of wild tea tree DASZ reveals pedigree and selection history of tea varieties.</title>
        <authorList>
            <person name="Zhang W."/>
        </authorList>
    </citation>
    <scope>NUCLEOTIDE SEQUENCE [LARGE SCALE GENOMIC DNA]</scope>
    <source>
        <strain evidence="3">cv. G240</strain>
        <tissue evidence="2">Leaf</tissue>
    </source>
</reference>
<dbReference type="PANTHER" id="PTHR32108">
    <property type="entry name" value="DNA-DIRECTED RNA POLYMERASE SUBUNIT ALPHA"/>
    <property type="match status" value="1"/>
</dbReference>
<accession>A0A7J7FY70</accession>
<keyword evidence="3" id="KW-1185">Reference proteome</keyword>
<reference evidence="3" key="1">
    <citation type="journal article" date="2020" name="Nat. Commun.">
        <title>Genome assembly of wild tea tree DASZ reveals pedigree and selection history of tea varieties.</title>
        <authorList>
            <person name="Zhang W."/>
            <person name="Zhang Y."/>
            <person name="Qiu H."/>
            <person name="Guo Y."/>
            <person name="Wan H."/>
            <person name="Zhang X."/>
            <person name="Scossa F."/>
            <person name="Alseekh S."/>
            <person name="Zhang Q."/>
            <person name="Wang P."/>
            <person name="Xu L."/>
            <person name="Schmidt M.H."/>
            <person name="Jia X."/>
            <person name="Li D."/>
            <person name="Zhu A."/>
            <person name="Guo F."/>
            <person name="Chen W."/>
            <person name="Ni D."/>
            <person name="Usadel B."/>
            <person name="Fernie A.R."/>
            <person name="Wen W."/>
        </authorList>
    </citation>
    <scope>NUCLEOTIDE SEQUENCE [LARGE SCALE GENOMIC DNA]</scope>
    <source>
        <strain evidence="3">cv. G240</strain>
    </source>
</reference>
<gene>
    <name evidence="2" type="ORF">HYC85_029268</name>
</gene>
<feature type="region of interest" description="Disordered" evidence="1">
    <location>
        <begin position="31"/>
        <end position="51"/>
    </location>
</feature>
<organism evidence="2 3">
    <name type="scientific">Camellia sinensis</name>
    <name type="common">Tea plant</name>
    <name type="synonym">Thea sinensis</name>
    <dbReference type="NCBI Taxonomy" id="4442"/>
    <lineage>
        <taxon>Eukaryota</taxon>
        <taxon>Viridiplantae</taxon>
        <taxon>Streptophyta</taxon>
        <taxon>Embryophyta</taxon>
        <taxon>Tracheophyta</taxon>
        <taxon>Spermatophyta</taxon>
        <taxon>Magnoliopsida</taxon>
        <taxon>eudicotyledons</taxon>
        <taxon>Gunneridae</taxon>
        <taxon>Pentapetalae</taxon>
        <taxon>asterids</taxon>
        <taxon>Ericales</taxon>
        <taxon>Theaceae</taxon>
        <taxon>Camellia</taxon>
    </lineage>
</organism>
<protein>
    <submittedName>
        <fullName evidence="2">Uncharacterized protein</fullName>
    </submittedName>
</protein>
<comment type="caution">
    <text evidence="2">The sequence shown here is derived from an EMBL/GenBank/DDBJ whole genome shotgun (WGS) entry which is preliminary data.</text>
</comment>
<dbReference type="EMBL" id="JACBKZ010000014">
    <property type="protein sequence ID" value="KAF5933097.1"/>
    <property type="molecule type" value="Genomic_DNA"/>
</dbReference>
<dbReference type="Proteomes" id="UP000593564">
    <property type="component" value="Unassembled WGS sequence"/>
</dbReference>
<dbReference type="AlphaFoldDB" id="A0A7J7FY70"/>
<sequence length="410" mass="44712">MIILPLPTFADLHEIGVQIEDALKQGLIDNDREQPRRTFNRSTNAGTSSAAVARASDVSMVTATAPRTLTATPFTGASGSNSQTTKYLPRGQRTFTPLYMPLSKALGVLIKKGHLKPLEPRPLPETLPPSHNPAKYCAFHQQHGHDTDHCFRLRHEIQDLIDNRVIVPPEKPIVTTNPLPPHNQAPPPKRINSIQTGVVSYDPSIYITPSHLPKPEVFIPDNTDLCMLDISQTQPEPMVVIIEGRTGMISEKSGTIDSGSEEFGSFAEEAYNSSGYITSAGQVRPNVELPVRAEICVVREDGLDQRLDDLADLEEDIANPQFFNKQDPGDMTVNWFDFDGSAEATGWLDDQPDVVEQPQLEQGPLGTGTATVAGRVENQNASPESAGAKNFARDLGILNTGDVEQQAAVK</sequence>